<dbReference type="OrthoDB" id="3553147at2759"/>
<accession>A0A1X2I1W6</accession>
<evidence type="ECO:0000259" key="2">
    <source>
        <dbReference type="Pfam" id="PF06985"/>
    </source>
</evidence>
<organism evidence="3 4">
    <name type="scientific">Absidia repens</name>
    <dbReference type="NCBI Taxonomy" id="90262"/>
    <lineage>
        <taxon>Eukaryota</taxon>
        <taxon>Fungi</taxon>
        <taxon>Fungi incertae sedis</taxon>
        <taxon>Mucoromycota</taxon>
        <taxon>Mucoromycotina</taxon>
        <taxon>Mucoromycetes</taxon>
        <taxon>Mucorales</taxon>
        <taxon>Cunninghamellaceae</taxon>
        <taxon>Absidia</taxon>
    </lineage>
</organism>
<dbReference type="Proteomes" id="UP000193560">
    <property type="component" value="Unassembled WGS sequence"/>
</dbReference>
<comment type="caution">
    <text evidence="3">The sequence shown here is derived from an EMBL/GenBank/DDBJ whole genome shotgun (WGS) entry which is preliminary data.</text>
</comment>
<evidence type="ECO:0000313" key="4">
    <source>
        <dbReference type="Proteomes" id="UP000193560"/>
    </source>
</evidence>
<dbReference type="PANTHER" id="PTHR24148:SF64">
    <property type="entry name" value="HETEROKARYON INCOMPATIBILITY DOMAIN-CONTAINING PROTEIN"/>
    <property type="match status" value="1"/>
</dbReference>
<name>A0A1X2I1W6_9FUNG</name>
<feature type="domain" description="Heterokaryon incompatibility" evidence="2">
    <location>
        <begin position="52"/>
        <end position="139"/>
    </location>
</feature>
<dbReference type="PANTHER" id="PTHR24148">
    <property type="entry name" value="ANKYRIN REPEAT DOMAIN-CONTAINING PROTEIN 39 HOMOLOG-RELATED"/>
    <property type="match status" value="1"/>
</dbReference>
<dbReference type="InterPro" id="IPR052895">
    <property type="entry name" value="HetReg/Transcr_Mod"/>
</dbReference>
<gene>
    <name evidence="3" type="ORF">BCR42DRAFT_153167</name>
</gene>
<dbReference type="EMBL" id="MCGE01000035">
    <property type="protein sequence ID" value="ORZ07409.1"/>
    <property type="molecule type" value="Genomic_DNA"/>
</dbReference>
<sequence>MPSNDTQQPQPRQEEEQTPPFQIVLVDIEKASQHEIHCVEMPLEDMAGKLDYVALSYRWGELQETMIDTQVDYTASITSFDLEDFYDICDMMTQESDLKHIKYVWVDAICVDQVNYERRKATIYQMTNIYEKATYILAVPDLHAAHLKSIYIKNEDIMAGSSDYGIDIYHLIHGNTAELAALENKFLDDANVPNDPVLRQWLTKHTDHFMYSFMNYKEHDFYYNAGKALDHIYESSQFSAHRHHHHHHNDDDSGDGDIGASEGDQTQMIMADEVLQHCDNVDCPLARFDKDTFVQRPGMINPSNRTDSREWKQLIYDRSNSIRQSVEFLTDLMVDWSSRVWVISEFHISKKKNNLKFWFTQLESASHLRSMIDELSDRNGFTFFKFDFNDTSFSDTQKLDLLANPEVAPNMRWYTSNPVYLKFHYILVRQLKQQSFLEKILRSKASKYV</sequence>
<proteinExistence type="predicted"/>
<protein>
    <recommendedName>
        <fullName evidence="2">Heterokaryon incompatibility domain-containing protein</fullName>
    </recommendedName>
</protein>
<feature type="region of interest" description="Disordered" evidence="1">
    <location>
        <begin position="1"/>
        <end position="20"/>
    </location>
</feature>
<feature type="region of interest" description="Disordered" evidence="1">
    <location>
        <begin position="240"/>
        <end position="262"/>
    </location>
</feature>
<dbReference type="InterPro" id="IPR010730">
    <property type="entry name" value="HET"/>
</dbReference>
<evidence type="ECO:0000313" key="3">
    <source>
        <dbReference type="EMBL" id="ORZ07409.1"/>
    </source>
</evidence>
<reference evidence="3 4" key="1">
    <citation type="submission" date="2016-07" db="EMBL/GenBank/DDBJ databases">
        <title>Pervasive Adenine N6-methylation of Active Genes in Fungi.</title>
        <authorList>
            <consortium name="DOE Joint Genome Institute"/>
            <person name="Mondo S.J."/>
            <person name="Dannebaum R.O."/>
            <person name="Kuo R.C."/>
            <person name="Labutti K."/>
            <person name="Haridas S."/>
            <person name="Kuo A."/>
            <person name="Salamov A."/>
            <person name="Ahrendt S.R."/>
            <person name="Lipzen A."/>
            <person name="Sullivan W."/>
            <person name="Andreopoulos W.B."/>
            <person name="Clum A."/>
            <person name="Lindquist E."/>
            <person name="Daum C."/>
            <person name="Ramamoorthy G.K."/>
            <person name="Gryganskyi A."/>
            <person name="Culley D."/>
            <person name="Magnuson J.K."/>
            <person name="James T.Y."/>
            <person name="O'Malley M.A."/>
            <person name="Stajich J.E."/>
            <person name="Spatafora J.W."/>
            <person name="Visel A."/>
            <person name="Grigoriev I.V."/>
        </authorList>
    </citation>
    <scope>NUCLEOTIDE SEQUENCE [LARGE SCALE GENOMIC DNA]</scope>
    <source>
        <strain evidence="3 4">NRRL 1336</strain>
    </source>
</reference>
<dbReference type="AlphaFoldDB" id="A0A1X2I1W6"/>
<dbReference type="Pfam" id="PF06985">
    <property type="entry name" value="HET"/>
    <property type="match status" value="1"/>
</dbReference>
<keyword evidence="4" id="KW-1185">Reference proteome</keyword>
<evidence type="ECO:0000256" key="1">
    <source>
        <dbReference type="SAM" id="MobiDB-lite"/>
    </source>
</evidence>